<reference evidence="1 2" key="1">
    <citation type="submission" date="2016-10" db="EMBL/GenBank/DDBJ databases">
        <authorList>
            <person name="Varghese N."/>
            <person name="Submissions S."/>
        </authorList>
    </citation>
    <scope>NUCLEOTIDE SEQUENCE [LARGE SCALE GENOMIC DNA]</scope>
    <source>
        <strain evidence="1 2">BS3652</strain>
    </source>
</reference>
<dbReference type="Proteomes" id="UP000183155">
    <property type="component" value="Unassembled WGS sequence"/>
</dbReference>
<dbReference type="EMBL" id="FNRS01000001">
    <property type="protein sequence ID" value="SED07706.1"/>
    <property type="molecule type" value="Genomic_DNA"/>
</dbReference>
<evidence type="ECO:0000313" key="2">
    <source>
        <dbReference type="Proteomes" id="UP000183155"/>
    </source>
</evidence>
<gene>
    <name evidence="1" type="ORF">SAMN04490203_3762</name>
</gene>
<organism evidence="1 2">
    <name type="scientific">Pseudomonas taetrolens</name>
    <dbReference type="NCBI Taxonomy" id="47884"/>
    <lineage>
        <taxon>Bacteria</taxon>
        <taxon>Pseudomonadati</taxon>
        <taxon>Pseudomonadota</taxon>
        <taxon>Gammaproteobacteria</taxon>
        <taxon>Pseudomonadales</taxon>
        <taxon>Pseudomonadaceae</taxon>
        <taxon>Pseudomonas</taxon>
    </lineage>
</organism>
<proteinExistence type="predicted"/>
<sequence>MIDPKDLPSSPRIITSNDITSYTKRVRAFLNEQLKPSGMLCDDVYVNTVHAVVDPKLTFTQSLVDIGTDSIERGMAPTYNQSLSGVYAKPWTFEDTHRIHTLSLYDVEKMIQRLLDESRYKWDL</sequence>
<name>A0A1H4XPY4_PSETA</name>
<accession>A0A1H4XPY4</accession>
<keyword evidence="2" id="KW-1185">Reference proteome</keyword>
<comment type="caution">
    <text evidence="1">The sequence shown here is derived from an EMBL/GenBank/DDBJ whole genome shotgun (WGS) entry which is preliminary data.</text>
</comment>
<protein>
    <submittedName>
        <fullName evidence="1">Uncharacterized protein</fullName>
    </submittedName>
</protein>
<dbReference type="RefSeq" id="WP_053070890.1">
    <property type="nucleotide sequence ID" value="NZ_FNRS01000001.1"/>
</dbReference>
<evidence type="ECO:0000313" key="1">
    <source>
        <dbReference type="EMBL" id="SED07706.1"/>
    </source>
</evidence>